<dbReference type="Pfam" id="PF09335">
    <property type="entry name" value="VTT_dom"/>
    <property type="match status" value="1"/>
</dbReference>
<evidence type="ECO:0000313" key="2">
    <source>
        <dbReference type="EMBL" id="KIP20152.1"/>
    </source>
</evidence>
<proteinExistence type="inferred from homology"/>
<organism evidence="2 3">
    <name type="scientific">Anoxybacillus ayderensis</name>
    <dbReference type="NCBI Taxonomy" id="265546"/>
    <lineage>
        <taxon>Bacteria</taxon>
        <taxon>Bacillati</taxon>
        <taxon>Bacillota</taxon>
        <taxon>Bacilli</taxon>
        <taxon>Bacillales</taxon>
        <taxon>Anoxybacillaceae</taxon>
        <taxon>Anoxybacillus</taxon>
    </lineage>
</organism>
<evidence type="ECO:0000313" key="3">
    <source>
        <dbReference type="Proteomes" id="UP000032047"/>
    </source>
</evidence>
<dbReference type="PANTHER" id="PTHR42709">
    <property type="entry name" value="ALKALINE PHOSPHATASE LIKE PROTEIN"/>
    <property type="match status" value="1"/>
</dbReference>
<reference evidence="2 3" key="1">
    <citation type="submission" date="2015-01" db="EMBL/GenBank/DDBJ databases">
        <title>Genome sequence of Anoxybacillus ayderensis strain AB04.</title>
        <authorList>
            <person name="Belduz A.O."/>
            <person name="Canakci S."/>
            <person name="Chan K.-G."/>
            <person name="Kahar U.M."/>
            <person name="Yaakob A.S."/>
            <person name="Chan C.S."/>
            <person name="Goh K.M."/>
        </authorList>
    </citation>
    <scope>NUCLEOTIDE SEQUENCE [LARGE SCALE GENOMIC DNA]</scope>
    <source>
        <strain evidence="2 3">AB04</strain>
    </source>
</reference>
<dbReference type="EMBL" id="JXTG01000023">
    <property type="protein sequence ID" value="KIP20152.1"/>
    <property type="molecule type" value="Genomic_DNA"/>
</dbReference>
<comment type="caution">
    <text evidence="2">The sequence shown here is derived from an EMBL/GenBank/DDBJ whole genome shotgun (WGS) entry which is preliminary data.</text>
</comment>
<sequence>MEANNILMYIQSHGYIVLFLSLFFGIVGIPAPEESLLFFVGIFISHDQLHLFKSLFFAISGATVGMVVAYMAGYTFGSALLFKYGHYIGFHRRRYRYVYRHFRKRAPWIITFGYFIPGVRQLSPYMAGVVRVPFLPFLFLSFIGSAFWISLFIFVGKFLGERIHIPLYLLPWITIVFFSLFFIGLYVKRRKTN</sequence>
<dbReference type="InterPro" id="IPR032816">
    <property type="entry name" value="VTT_dom"/>
</dbReference>
<dbReference type="GO" id="GO:0005886">
    <property type="term" value="C:plasma membrane"/>
    <property type="evidence" value="ECO:0007669"/>
    <property type="project" value="TreeGrafter"/>
</dbReference>
<name>A0A0D0HLI3_9BACL</name>
<keyword evidence="3" id="KW-1185">Reference proteome</keyword>
<dbReference type="RefSeq" id="WP_021095837.1">
    <property type="nucleotide sequence ID" value="NZ_ANOC01000064.1"/>
</dbReference>
<accession>A0A7W0C5Q9</accession>
<accession>A0A0D0HLI3</accession>
<evidence type="ECO:0000256" key="1">
    <source>
        <dbReference type="ARBA" id="ARBA00010792"/>
    </source>
</evidence>
<comment type="similarity">
    <text evidence="1">Belongs to the DedA family.</text>
</comment>
<gene>
    <name evidence="2" type="ORF">JV16_02670</name>
</gene>
<protein>
    <submittedName>
        <fullName evidence="2">Uncharacterized protein</fullName>
    </submittedName>
</protein>
<dbReference type="InterPro" id="IPR051311">
    <property type="entry name" value="DedA_domain"/>
</dbReference>
<dbReference type="PATRIC" id="fig|265546.4.peg.2684"/>
<dbReference type="Proteomes" id="UP000032047">
    <property type="component" value="Unassembled WGS sequence"/>
</dbReference>
<dbReference type="AlphaFoldDB" id="A0A0D0HLI3"/>
<dbReference type="PANTHER" id="PTHR42709:SF9">
    <property type="entry name" value="ALKALINE PHOSPHATASE LIKE PROTEIN"/>
    <property type="match status" value="1"/>
</dbReference>